<dbReference type="GO" id="GO:0008270">
    <property type="term" value="F:zinc ion binding"/>
    <property type="evidence" value="ECO:0007669"/>
    <property type="project" value="UniProtKB-KW"/>
</dbReference>
<feature type="region of interest" description="Disordered" evidence="5">
    <location>
        <begin position="155"/>
        <end position="274"/>
    </location>
</feature>
<evidence type="ECO:0000256" key="1">
    <source>
        <dbReference type="ARBA" id="ARBA00022723"/>
    </source>
</evidence>
<dbReference type="Pfam" id="PF13639">
    <property type="entry name" value="zf-RING_2"/>
    <property type="match status" value="1"/>
</dbReference>
<feature type="compositionally biased region" description="Low complexity" evidence="5">
    <location>
        <begin position="292"/>
        <end position="305"/>
    </location>
</feature>
<dbReference type="GO" id="GO:0016874">
    <property type="term" value="F:ligase activity"/>
    <property type="evidence" value="ECO:0007669"/>
    <property type="project" value="UniProtKB-KW"/>
</dbReference>
<name>A0A0M8MQ72_9BASI</name>
<sequence length="700" mass="76448">MHSGPRIVNVWDEVEAIHNLDDMESPPPSFSSVVASAAPPVPSSPPPAFVSDPESSSDSEQESVAVIDPARLREQDAWERDRLFGYSLEERVERMQRRQAQISQEVRPSIVSLPRAKGPTGPLQLTPAPPILVDPGPQAEDIQVALLAPLPVEDTAPVMTSAQDTTPPPSQAEEVDRPISHPPASEQVSSTSADREDALPKTTPSRSTSLQPQWGRTDWSPRSPSVILHEVKAPAPLSGTSPIPTHPSHNESSSSGEEEVYEDEEDSEEEWRTEHDAIQALYRYEAEMRRMLPTTTTTTTSATTAPPLPAPHLPRRVPPLPPSTTTTESSATDSSSCSSLASSPEPDEPPHEDNRTTSRPLPPPPPSRVSLIRTAYDQLHAWQAHNEETPAQVEDIASLVEYVARYEPPTDGSNQMTSSMSHFGGAFTNPRSSVAPWPSQTRLPPITAETRHFPRTPVRGSTEDAAPEPASQRRRPPPPPPPSRNPRRPLPPPPPREGGARVPHTDQPPPPPQPPARTSQTMPSAMPLPEVPSDGTPTEETPSEQEVVPTTTVDEAAATEMPMVPTVNGTFTDLDFAIAHLDHPTMQYEWASLISEFLGPARAHAHLSSEELQNISLGRVELDRRRVTSAGQVRIRMSVAGLRVDRCGICLHQFRPGQRACIFPCLHIFHDECTLQALRHSRLCPICRHDVALEPAIPST</sequence>
<dbReference type="GO" id="GO:0061630">
    <property type="term" value="F:ubiquitin protein ligase activity"/>
    <property type="evidence" value="ECO:0007669"/>
    <property type="project" value="TreeGrafter"/>
</dbReference>
<keyword evidence="3" id="KW-0862">Zinc</keyword>
<feature type="domain" description="RING-type" evidence="6">
    <location>
        <begin position="647"/>
        <end position="688"/>
    </location>
</feature>
<proteinExistence type="predicted"/>
<keyword evidence="7" id="KW-0436">Ligase</keyword>
<dbReference type="InterPro" id="IPR013083">
    <property type="entry name" value="Znf_RING/FYVE/PHD"/>
</dbReference>
<evidence type="ECO:0000313" key="8">
    <source>
        <dbReference type="Proteomes" id="UP000037751"/>
    </source>
</evidence>
<dbReference type="STRING" id="77020.A0A0M8MQ72"/>
<keyword evidence="8" id="KW-1185">Reference proteome</keyword>
<evidence type="ECO:0000256" key="2">
    <source>
        <dbReference type="ARBA" id="ARBA00022771"/>
    </source>
</evidence>
<feature type="compositionally biased region" description="Polar residues" evidence="5">
    <location>
        <begin position="202"/>
        <end position="214"/>
    </location>
</feature>
<evidence type="ECO:0000313" key="7">
    <source>
        <dbReference type="EMBL" id="KOS14617.1"/>
    </source>
</evidence>
<evidence type="ECO:0000256" key="3">
    <source>
        <dbReference type="ARBA" id="ARBA00022833"/>
    </source>
</evidence>
<dbReference type="InterPro" id="IPR001841">
    <property type="entry name" value="Znf_RING"/>
</dbReference>
<dbReference type="GO" id="GO:0005737">
    <property type="term" value="C:cytoplasm"/>
    <property type="evidence" value="ECO:0007669"/>
    <property type="project" value="TreeGrafter"/>
</dbReference>
<feature type="region of interest" description="Disordered" evidence="5">
    <location>
        <begin position="289"/>
        <end position="370"/>
    </location>
</feature>
<dbReference type="OrthoDB" id="8062037at2759"/>
<feature type="compositionally biased region" description="Pro residues" evidence="5">
    <location>
        <begin position="306"/>
        <end position="322"/>
    </location>
</feature>
<protein>
    <submittedName>
        <fullName evidence="7">Fog: e3 ubiquitin ligase</fullName>
    </submittedName>
</protein>
<evidence type="ECO:0000256" key="5">
    <source>
        <dbReference type="SAM" id="MobiDB-lite"/>
    </source>
</evidence>
<accession>A0A0M8MQ72</accession>
<keyword evidence="1" id="KW-0479">Metal-binding</keyword>
<dbReference type="PANTHER" id="PTHR15710">
    <property type="entry name" value="E3 UBIQUITIN-PROTEIN LIGASE PRAJA"/>
    <property type="match status" value="1"/>
</dbReference>
<feature type="compositionally biased region" description="Pro residues" evidence="5">
    <location>
        <begin position="506"/>
        <end position="515"/>
    </location>
</feature>
<evidence type="ECO:0000256" key="4">
    <source>
        <dbReference type="PROSITE-ProRule" id="PRU00175"/>
    </source>
</evidence>
<dbReference type="GeneID" id="28727499"/>
<feature type="compositionally biased region" description="Pro residues" evidence="5">
    <location>
        <begin position="39"/>
        <end position="48"/>
    </location>
</feature>
<organism evidence="7 8">
    <name type="scientific">Malassezia pachydermatis</name>
    <dbReference type="NCBI Taxonomy" id="77020"/>
    <lineage>
        <taxon>Eukaryota</taxon>
        <taxon>Fungi</taxon>
        <taxon>Dikarya</taxon>
        <taxon>Basidiomycota</taxon>
        <taxon>Ustilaginomycotina</taxon>
        <taxon>Malasseziomycetes</taxon>
        <taxon>Malasseziales</taxon>
        <taxon>Malasseziaceae</taxon>
        <taxon>Malassezia</taxon>
    </lineage>
</organism>
<dbReference type="PROSITE" id="PS50089">
    <property type="entry name" value="ZF_RING_2"/>
    <property type="match status" value="1"/>
</dbReference>
<dbReference type="Gene3D" id="3.30.40.10">
    <property type="entry name" value="Zinc/RING finger domain, C3HC4 (zinc finger)"/>
    <property type="match status" value="1"/>
</dbReference>
<reference evidence="7 8" key="1">
    <citation type="submission" date="2015-07" db="EMBL/GenBank/DDBJ databases">
        <title>Draft Genome Sequence of Malassezia furfur CBS1878 and Malassezia pachydermatis CBS1879.</title>
        <authorList>
            <person name="Triana S."/>
            <person name="Ohm R."/>
            <person name="Gonzalez A."/>
            <person name="DeCock H."/>
            <person name="Restrepo S."/>
            <person name="Celis A."/>
        </authorList>
    </citation>
    <scope>NUCLEOTIDE SEQUENCE [LARGE SCALE GENOMIC DNA]</scope>
    <source>
        <strain evidence="7 8">CBS 1879</strain>
    </source>
</reference>
<feature type="compositionally biased region" description="Low complexity" evidence="5">
    <location>
        <begin position="323"/>
        <end position="344"/>
    </location>
</feature>
<dbReference type="GO" id="GO:0016567">
    <property type="term" value="P:protein ubiquitination"/>
    <property type="evidence" value="ECO:0007669"/>
    <property type="project" value="TreeGrafter"/>
</dbReference>
<dbReference type="VEuPathDB" id="FungiDB:Malapachy_1114"/>
<dbReference type="Proteomes" id="UP000037751">
    <property type="component" value="Unassembled WGS sequence"/>
</dbReference>
<dbReference type="PANTHER" id="PTHR15710:SF243">
    <property type="entry name" value="E3 UBIQUITIN-PROTEIN LIGASE PRAJA-2 ISOFORM X1"/>
    <property type="match status" value="1"/>
</dbReference>
<keyword evidence="2 4" id="KW-0863">Zinc-finger</keyword>
<dbReference type="AlphaFoldDB" id="A0A0M8MQ72"/>
<dbReference type="SUPFAM" id="SSF57850">
    <property type="entry name" value="RING/U-box"/>
    <property type="match status" value="1"/>
</dbReference>
<gene>
    <name evidence="7" type="ORF">Malapachy_1114</name>
</gene>
<dbReference type="EMBL" id="LGAV01000003">
    <property type="protein sequence ID" value="KOS14617.1"/>
    <property type="molecule type" value="Genomic_DNA"/>
</dbReference>
<feature type="compositionally biased region" description="Polar residues" evidence="5">
    <location>
        <begin position="411"/>
        <end position="421"/>
    </location>
</feature>
<comment type="caution">
    <text evidence="7">The sequence shown here is derived from an EMBL/GenBank/DDBJ whole genome shotgun (WGS) entry which is preliminary data.</text>
</comment>
<dbReference type="SMART" id="SM00184">
    <property type="entry name" value="RING"/>
    <property type="match status" value="1"/>
</dbReference>
<feature type="region of interest" description="Disordered" evidence="5">
    <location>
        <begin position="19"/>
        <end position="68"/>
    </location>
</feature>
<dbReference type="RefSeq" id="XP_017992249.1">
    <property type="nucleotide sequence ID" value="XM_018135624.1"/>
</dbReference>
<feature type="region of interest" description="Disordered" evidence="5">
    <location>
        <begin position="99"/>
        <end position="136"/>
    </location>
</feature>
<feature type="compositionally biased region" description="Acidic residues" evidence="5">
    <location>
        <begin position="256"/>
        <end position="269"/>
    </location>
</feature>
<evidence type="ECO:0000259" key="6">
    <source>
        <dbReference type="PROSITE" id="PS50089"/>
    </source>
</evidence>
<feature type="compositionally biased region" description="Pro residues" evidence="5">
    <location>
        <begin position="477"/>
        <end position="496"/>
    </location>
</feature>
<feature type="region of interest" description="Disordered" evidence="5">
    <location>
        <begin position="410"/>
        <end position="550"/>
    </location>
</feature>